<dbReference type="InterPro" id="IPR018060">
    <property type="entry name" value="HTH_AraC"/>
</dbReference>
<protein>
    <submittedName>
        <fullName evidence="5">AraC family transcriptional regulator</fullName>
    </submittedName>
</protein>
<name>A0A3E3K2K3_9FIRM</name>
<dbReference type="GeneID" id="97191778"/>
<dbReference type="GO" id="GO:0003700">
    <property type="term" value="F:DNA-binding transcription factor activity"/>
    <property type="evidence" value="ECO:0007669"/>
    <property type="project" value="InterPro"/>
</dbReference>
<reference evidence="5 6" key="1">
    <citation type="submission" date="2018-08" db="EMBL/GenBank/DDBJ databases">
        <title>A genome reference for cultivated species of the human gut microbiota.</title>
        <authorList>
            <person name="Zou Y."/>
            <person name="Xue W."/>
            <person name="Luo G."/>
        </authorList>
    </citation>
    <scope>NUCLEOTIDE SEQUENCE [LARGE SCALE GENOMIC DNA]</scope>
    <source>
        <strain evidence="5 6">AF37-2AT</strain>
    </source>
</reference>
<evidence type="ECO:0000256" key="3">
    <source>
        <dbReference type="ARBA" id="ARBA00023163"/>
    </source>
</evidence>
<dbReference type="InterPro" id="IPR037923">
    <property type="entry name" value="HTH-like"/>
</dbReference>
<evidence type="ECO:0000313" key="5">
    <source>
        <dbReference type="EMBL" id="RGE87790.1"/>
    </source>
</evidence>
<dbReference type="InterPro" id="IPR009057">
    <property type="entry name" value="Homeodomain-like_sf"/>
</dbReference>
<evidence type="ECO:0000313" key="6">
    <source>
        <dbReference type="Proteomes" id="UP000261080"/>
    </source>
</evidence>
<evidence type="ECO:0000259" key="4">
    <source>
        <dbReference type="PROSITE" id="PS01124"/>
    </source>
</evidence>
<dbReference type="SMART" id="SM00342">
    <property type="entry name" value="HTH_ARAC"/>
    <property type="match status" value="1"/>
</dbReference>
<keyword evidence="3" id="KW-0804">Transcription</keyword>
<dbReference type="EMBL" id="QVLX01000003">
    <property type="protein sequence ID" value="RGE87790.1"/>
    <property type="molecule type" value="Genomic_DNA"/>
</dbReference>
<dbReference type="SUPFAM" id="SSF51215">
    <property type="entry name" value="Regulatory protein AraC"/>
    <property type="match status" value="1"/>
</dbReference>
<accession>A0A3E3K2K3</accession>
<evidence type="ECO:0000256" key="2">
    <source>
        <dbReference type="ARBA" id="ARBA00023125"/>
    </source>
</evidence>
<evidence type="ECO:0000256" key="1">
    <source>
        <dbReference type="ARBA" id="ARBA00023015"/>
    </source>
</evidence>
<feature type="domain" description="HTH araC/xylS-type" evidence="4">
    <location>
        <begin position="193"/>
        <end position="291"/>
    </location>
</feature>
<dbReference type="AlphaFoldDB" id="A0A3E3K2K3"/>
<dbReference type="SUPFAM" id="SSF46689">
    <property type="entry name" value="Homeodomain-like"/>
    <property type="match status" value="2"/>
</dbReference>
<dbReference type="InterPro" id="IPR020449">
    <property type="entry name" value="Tscrpt_reg_AraC-type_HTH"/>
</dbReference>
<sequence>MIYMHFESPPTPHFISAGEALYRRGDRHKKRSSIGVFDMLFVVSGRLYLMEENQHYIIDENQLLILSPDKIHQGYKLCDSETKFYWLHMGCAGSYYESEHLHPAKKIVNKSLFRDTMFYITLPKYIQLTEEKGKLLRSFIEPLLMFSINKYSNATEKFRTRLNPLQQQQHFLNILNLLNTDSKFSNAPDDLAAEIMQYMQNHYHTSFTMQDLARKFNFHPVHMIRCMKNSYHVTPIQALTTIRLEKGKELLLTTAMSVQDISEAVGFSSCSYFIKQFKAAYHTTPSQFRQEIQSHF</sequence>
<dbReference type="OrthoDB" id="1410840at2"/>
<dbReference type="RefSeq" id="WP_024731775.1">
    <property type="nucleotide sequence ID" value="NZ_BAABYU010000001.1"/>
</dbReference>
<keyword evidence="6" id="KW-1185">Reference proteome</keyword>
<comment type="caution">
    <text evidence="5">The sequence shown here is derived from an EMBL/GenBank/DDBJ whole genome shotgun (WGS) entry which is preliminary data.</text>
</comment>
<proteinExistence type="predicted"/>
<dbReference type="Pfam" id="PF12833">
    <property type="entry name" value="HTH_18"/>
    <property type="match status" value="1"/>
</dbReference>
<dbReference type="PANTHER" id="PTHR43280:SF2">
    <property type="entry name" value="HTH-TYPE TRANSCRIPTIONAL REGULATOR EXSA"/>
    <property type="match status" value="1"/>
</dbReference>
<dbReference type="PROSITE" id="PS01124">
    <property type="entry name" value="HTH_ARAC_FAMILY_2"/>
    <property type="match status" value="1"/>
</dbReference>
<organism evidence="5 6">
    <name type="scientific">Sellimonas intestinalis</name>
    <dbReference type="NCBI Taxonomy" id="1653434"/>
    <lineage>
        <taxon>Bacteria</taxon>
        <taxon>Bacillati</taxon>
        <taxon>Bacillota</taxon>
        <taxon>Clostridia</taxon>
        <taxon>Lachnospirales</taxon>
        <taxon>Lachnospiraceae</taxon>
        <taxon>Sellimonas</taxon>
    </lineage>
</organism>
<gene>
    <name evidence="5" type="ORF">DW016_06625</name>
</gene>
<keyword evidence="2" id="KW-0238">DNA-binding</keyword>
<dbReference type="PRINTS" id="PR00032">
    <property type="entry name" value="HTHARAC"/>
</dbReference>
<keyword evidence="1" id="KW-0805">Transcription regulation</keyword>
<dbReference type="Proteomes" id="UP000261080">
    <property type="component" value="Unassembled WGS sequence"/>
</dbReference>
<dbReference type="PANTHER" id="PTHR43280">
    <property type="entry name" value="ARAC-FAMILY TRANSCRIPTIONAL REGULATOR"/>
    <property type="match status" value="1"/>
</dbReference>
<dbReference type="Gene3D" id="1.10.10.60">
    <property type="entry name" value="Homeodomain-like"/>
    <property type="match status" value="2"/>
</dbReference>
<dbReference type="GO" id="GO:0043565">
    <property type="term" value="F:sequence-specific DNA binding"/>
    <property type="evidence" value="ECO:0007669"/>
    <property type="project" value="InterPro"/>
</dbReference>